<evidence type="ECO:0000313" key="3">
    <source>
        <dbReference type="Proteomes" id="UP001234787"/>
    </source>
</evidence>
<protein>
    <submittedName>
        <fullName evidence="2">Uncharacterized protein</fullName>
    </submittedName>
</protein>
<sequence length="317" mass="35799">ENYTVGISHRSDMQGVLPYLAADVQPVAFQLPSKEEEEIGSGLDGDEKYLIKDKISTMLQRVLPGKESPRDNISICAGKTILDAHEFHPFKSRKQSAEEGPSFQRLHILSNDREAELYCNRHVRLKISAADRETSTSAKSARCTREEFGLTDVGIANNLIPISVANTVKDSRPQMWLQRWIHSSERTGIVNEQVPRENWNCNTVKHHGSLFRNCTQEWSGDNRKASPFQQTNRRKENGSCFSDSRSQAFREGHFKSDLKGTEFRKKILTSSASAMAVLGTRTKEMYAALPNRKDKFPVWASTQRADADAKHACFVPE</sequence>
<accession>A0AAD3RQK2</accession>
<reference evidence="2" key="1">
    <citation type="submission" date="2022-12" db="EMBL/GenBank/DDBJ databases">
        <title>Chromosome-Level Genome Assembly of Japanese Cedar (Cryptomeriajaponica D. Don).</title>
        <authorList>
            <person name="Fujino T."/>
            <person name="Yamaguchi K."/>
            <person name="Yokoyama T."/>
            <person name="Hamanaka T."/>
            <person name="Harazono Y."/>
            <person name="Kamada H."/>
            <person name="Kobayashi W."/>
            <person name="Ujino-Ihara T."/>
            <person name="Uchiyama K."/>
            <person name="Matsumoto A."/>
            <person name="Izuno A."/>
            <person name="Tsumura Y."/>
            <person name="Toyoda A."/>
            <person name="Shigenobu S."/>
            <person name="Moriguchi Y."/>
            <person name="Ueno S."/>
            <person name="Kasahara M."/>
        </authorList>
    </citation>
    <scope>NUCLEOTIDE SEQUENCE</scope>
</reference>
<feature type="region of interest" description="Disordered" evidence="1">
    <location>
        <begin position="221"/>
        <end position="243"/>
    </location>
</feature>
<feature type="non-terminal residue" evidence="2">
    <location>
        <position position="1"/>
    </location>
</feature>
<evidence type="ECO:0000313" key="2">
    <source>
        <dbReference type="EMBL" id="GLJ59782.1"/>
    </source>
</evidence>
<dbReference type="AlphaFoldDB" id="A0AAD3RQK2"/>
<keyword evidence="3" id="KW-1185">Reference proteome</keyword>
<comment type="caution">
    <text evidence="2">The sequence shown here is derived from an EMBL/GenBank/DDBJ whole genome shotgun (WGS) entry which is preliminary data.</text>
</comment>
<dbReference type="Proteomes" id="UP001234787">
    <property type="component" value="Unassembled WGS sequence"/>
</dbReference>
<name>A0AAD3RQK2_CRYJA</name>
<dbReference type="EMBL" id="BSEH01001471">
    <property type="protein sequence ID" value="GLJ59782.1"/>
    <property type="molecule type" value="Genomic_DNA"/>
</dbReference>
<proteinExistence type="predicted"/>
<organism evidence="2 3">
    <name type="scientific">Cryptomeria japonica</name>
    <name type="common">Japanese cedar</name>
    <name type="synonym">Cupressus japonica</name>
    <dbReference type="NCBI Taxonomy" id="3369"/>
    <lineage>
        <taxon>Eukaryota</taxon>
        <taxon>Viridiplantae</taxon>
        <taxon>Streptophyta</taxon>
        <taxon>Embryophyta</taxon>
        <taxon>Tracheophyta</taxon>
        <taxon>Spermatophyta</taxon>
        <taxon>Pinopsida</taxon>
        <taxon>Pinidae</taxon>
        <taxon>Conifers II</taxon>
        <taxon>Cupressales</taxon>
        <taxon>Cupressaceae</taxon>
        <taxon>Cryptomeria</taxon>
    </lineage>
</organism>
<evidence type="ECO:0000256" key="1">
    <source>
        <dbReference type="SAM" id="MobiDB-lite"/>
    </source>
</evidence>
<gene>
    <name evidence="2" type="ORF">SUGI_1523060</name>
</gene>